<evidence type="ECO:0000313" key="13">
    <source>
        <dbReference type="EMBL" id="CAF4372823.1"/>
    </source>
</evidence>
<gene>
    <name evidence="13" type="ORF">OXD698_LOCUS49936</name>
</gene>
<proteinExistence type="predicted"/>
<dbReference type="Proteomes" id="UP000663844">
    <property type="component" value="Unassembled WGS sequence"/>
</dbReference>
<evidence type="ECO:0000256" key="1">
    <source>
        <dbReference type="ARBA" id="ARBA00004141"/>
    </source>
</evidence>
<organism evidence="13 14">
    <name type="scientific">Adineta steineri</name>
    <dbReference type="NCBI Taxonomy" id="433720"/>
    <lineage>
        <taxon>Eukaryota</taxon>
        <taxon>Metazoa</taxon>
        <taxon>Spiralia</taxon>
        <taxon>Gnathifera</taxon>
        <taxon>Rotifera</taxon>
        <taxon>Eurotatoria</taxon>
        <taxon>Bdelloidea</taxon>
        <taxon>Adinetida</taxon>
        <taxon>Adinetidae</taxon>
        <taxon>Adineta</taxon>
    </lineage>
</organism>
<dbReference type="GO" id="GO:0005251">
    <property type="term" value="F:delayed rectifier potassium channel activity"/>
    <property type="evidence" value="ECO:0007669"/>
    <property type="project" value="TreeGrafter"/>
</dbReference>
<keyword evidence="3" id="KW-0633">Potassium transport</keyword>
<dbReference type="Gene3D" id="1.10.287.70">
    <property type="match status" value="1"/>
</dbReference>
<comment type="caution">
    <text evidence="13">The sequence shown here is derived from an EMBL/GenBank/DDBJ whole genome shotgun (WGS) entry which is preliminary data.</text>
</comment>
<dbReference type="AlphaFoldDB" id="A0A820MHR8"/>
<keyword evidence="5" id="KW-0631">Potassium channel</keyword>
<keyword evidence="8" id="KW-0406">Ion transport</keyword>
<sequence>IPYFVLTGIELGSKDITANTDVLTGLRLFRILRFLRIFKIYLVFKRLRTLRVLSSTIKESLLDFAVMIVILTLIAFLFGSAVYFAEEQSNGVAFDSIPTAVYWGIVTITGVGYGDIYPITVAGRIIACLCALVGAGMMGMLVSVLVDKYQRVHKRKMYIPDKHMTSVELERLFNQDQSELN</sequence>
<dbReference type="PANTHER" id="PTHR11537:SF113">
    <property type="entry name" value="POTASSIUM VOLTAGE-GATED CHANNEL PROTEIN SHAKER"/>
    <property type="match status" value="1"/>
</dbReference>
<feature type="transmembrane region" description="Helical" evidence="11">
    <location>
        <begin position="121"/>
        <end position="146"/>
    </location>
</feature>
<feature type="domain" description="Ion transport" evidence="12">
    <location>
        <begin position="24"/>
        <end position="156"/>
    </location>
</feature>
<evidence type="ECO:0000256" key="2">
    <source>
        <dbReference type="ARBA" id="ARBA00022448"/>
    </source>
</evidence>
<dbReference type="EMBL" id="CAJOAZ010023150">
    <property type="protein sequence ID" value="CAF4372823.1"/>
    <property type="molecule type" value="Genomic_DNA"/>
</dbReference>
<evidence type="ECO:0000313" key="14">
    <source>
        <dbReference type="Proteomes" id="UP000663844"/>
    </source>
</evidence>
<accession>A0A820MHR8</accession>
<dbReference type="InterPro" id="IPR028325">
    <property type="entry name" value="VG_K_chnl"/>
</dbReference>
<reference evidence="13" key="1">
    <citation type="submission" date="2021-02" db="EMBL/GenBank/DDBJ databases">
        <authorList>
            <person name="Nowell W R."/>
        </authorList>
    </citation>
    <scope>NUCLEOTIDE SEQUENCE</scope>
</reference>
<name>A0A820MHR8_9BILA</name>
<evidence type="ECO:0000256" key="6">
    <source>
        <dbReference type="ARBA" id="ARBA00022958"/>
    </source>
</evidence>
<evidence type="ECO:0000256" key="7">
    <source>
        <dbReference type="ARBA" id="ARBA00022989"/>
    </source>
</evidence>
<keyword evidence="10" id="KW-0407">Ion channel</keyword>
<keyword evidence="2" id="KW-0813">Transport</keyword>
<evidence type="ECO:0000256" key="9">
    <source>
        <dbReference type="ARBA" id="ARBA00023136"/>
    </source>
</evidence>
<feature type="transmembrane region" description="Helical" evidence="11">
    <location>
        <begin position="64"/>
        <end position="85"/>
    </location>
</feature>
<evidence type="ECO:0000256" key="8">
    <source>
        <dbReference type="ARBA" id="ARBA00023065"/>
    </source>
</evidence>
<evidence type="ECO:0000256" key="11">
    <source>
        <dbReference type="SAM" id="Phobius"/>
    </source>
</evidence>
<feature type="non-terminal residue" evidence="13">
    <location>
        <position position="1"/>
    </location>
</feature>
<dbReference type="Pfam" id="PF00520">
    <property type="entry name" value="Ion_trans"/>
    <property type="match status" value="1"/>
</dbReference>
<dbReference type="FunFam" id="1.10.287.70:FF:000028">
    <property type="entry name" value="potassium voltage-gated channel subfamily D member 3"/>
    <property type="match status" value="1"/>
</dbReference>
<dbReference type="SUPFAM" id="SSF81324">
    <property type="entry name" value="Voltage-gated potassium channels"/>
    <property type="match status" value="1"/>
</dbReference>
<keyword evidence="6" id="KW-0630">Potassium</keyword>
<comment type="subcellular location">
    <subcellularLocation>
        <location evidence="1">Membrane</location>
        <topology evidence="1">Multi-pass membrane protein</topology>
    </subcellularLocation>
</comment>
<evidence type="ECO:0000256" key="3">
    <source>
        <dbReference type="ARBA" id="ARBA00022538"/>
    </source>
</evidence>
<dbReference type="GO" id="GO:0008076">
    <property type="term" value="C:voltage-gated potassium channel complex"/>
    <property type="evidence" value="ECO:0007669"/>
    <property type="project" value="InterPro"/>
</dbReference>
<evidence type="ECO:0000256" key="5">
    <source>
        <dbReference type="ARBA" id="ARBA00022826"/>
    </source>
</evidence>
<dbReference type="InterPro" id="IPR005821">
    <property type="entry name" value="Ion_trans_dom"/>
</dbReference>
<dbReference type="PANTHER" id="PTHR11537">
    <property type="entry name" value="VOLTAGE-GATED POTASSIUM CHANNEL"/>
    <property type="match status" value="1"/>
</dbReference>
<dbReference type="PRINTS" id="PR00169">
    <property type="entry name" value="KCHANNEL"/>
</dbReference>
<evidence type="ECO:0000259" key="12">
    <source>
        <dbReference type="Pfam" id="PF00520"/>
    </source>
</evidence>
<keyword evidence="9 11" id="KW-0472">Membrane</keyword>
<keyword evidence="4 11" id="KW-0812">Transmembrane</keyword>
<protein>
    <recommendedName>
        <fullName evidence="12">Ion transport domain-containing protein</fullName>
    </recommendedName>
</protein>
<evidence type="ECO:0000256" key="4">
    <source>
        <dbReference type="ARBA" id="ARBA00022692"/>
    </source>
</evidence>
<dbReference type="GO" id="GO:0001508">
    <property type="term" value="P:action potential"/>
    <property type="evidence" value="ECO:0007669"/>
    <property type="project" value="TreeGrafter"/>
</dbReference>
<keyword evidence="7 11" id="KW-1133">Transmembrane helix</keyword>
<evidence type="ECO:0000256" key="10">
    <source>
        <dbReference type="ARBA" id="ARBA00023303"/>
    </source>
</evidence>
<feature type="non-terminal residue" evidence="13">
    <location>
        <position position="181"/>
    </location>
</feature>